<keyword evidence="2" id="KW-1185">Reference proteome</keyword>
<accession>A0A8R1EC59</accession>
<dbReference type="EnsemblMetazoa" id="CJA32745.1">
    <property type="protein sequence ID" value="CJA32745.1"/>
    <property type="gene ID" value="WBGene00208592"/>
</dbReference>
<dbReference type="AlphaFoldDB" id="A0A8R1EC59"/>
<reference evidence="1" key="2">
    <citation type="submission" date="2022-06" db="UniProtKB">
        <authorList>
            <consortium name="EnsemblMetazoa"/>
        </authorList>
    </citation>
    <scope>IDENTIFICATION</scope>
    <source>
        <strain evidence="1">DF5081</strain>
    </source>
</reference>
<evidence type="ECO:0000313" key="1">
    <source>
        <dbReference type="EnsemblMetazoa" id="CJA32745.1"/>
    </source>
</evidence>
<organism evidence="1 2">
    <name type="scientific">Caenorhabditis japonica</name>
    <dbReference type="NCBI Taxonomy" id="281687"/>
    <lineage>
        <taxon>Eukaryota</taxon>
        <taxon>Metazoa</taxon>
        <taxon>Ecdysozoa</taxon>
        <taxon>Nematoda</taxon>
        <taxon>Chromadorea</taxon>
        <taxon>Rhabditida</taxon>
        <taxon>Rhabditina</taxon>
        <taxon>Rhabditomorpha</taxon>
        <taxon>Rhabditoidea</taxon>
        <taxon>Rhabditidae</taxon>
        <taxon>Peloderinae</taxon>
        <taxon>Caenorhabditis</taxon>
    </lineage>
</organism>
<protein>
    <submittedName>
        <fullName evidence="1">Uncharacterized protein</fullName>
    </submittedName>
</protein>
<proteinExistence type="predicted"/>
<sequence>MGHFAARHFENRRFATQLGHVAIQTLRNSDKSIAKLTFRNFNASQRGHFTTGHFATRTLRSQLKFETKVHNIQRKSVAKCPVS</sequence>
<name>A0A8R1EC59_CAEJA</name>
<evidence type="ECO:0000313" key="2">
    <source>
        <dbReference type="Proteomes" id="UP000005237"/>
    </source>
</evidence>
<dbReference type="Proteomes" id="UP000005237">
    <property type="component" value="Unassembled WGS sequence"/>
</dbReference>
<reference evidence="2" key="1">
    <citation type="submission" date="2010-08" db="EMBL/GenBank/DDBJ databases">
        <authorList>
            <consortium name="Caenorhabditis japonica Sequencing Consortium"/>
            <person name="Wilson R.K."/>
        </authorList>
    </citation>
    <scope>NUCLEOTIDE SEQUENCE [LARGE SCALE GENOMIC DNA]</scope>
    <source>
        <strain evidence="2">DF5081</strain>
    </source>
</reference>